<dbReference type="Gene3D" id="2.160.10.10">
    <property type="entry name" value="Hexapeptide repeat proteins"/>
    <property type="match status" value="1"/>
</dbReference>
<dbReference type="InterPro" id="IPR018357">
    <property type="entry name" value="Hexapep_transf_CS"/>
</dbReference>
<organism evidence="8 9">
    <name type="scientific">Fulvivirga sedimenti</name>
    <dbReference type="NCBI Taxonomy" id="2879465"/>
    <lineage>
        <taxon>Bacteria</taxon>
        <taxon>Pseudomonadati</taxon>
        <taxon>Bacteroidota</taxon>
        <taxon>Cytophagia</taxon>
        <taxon>Cytophagales</taxon>
        <taxon>Fulvivirgaceae</taxon>
        <taxon>Fulvivirga</taxon>
    </lineage>
</organism>
<dbReference type="InterPro" id="IPR011004">
    <property type="entry name" value="Trimer_LpxA-like_sf"/>
</dbReference>
<evidence type="ECO:0000313" key="9">
    <source>
        <dbReference type="Proteomes" id="UP001139409"/>
    </source>
</evidence>
<feature type="active site" description="Proton acceptor" evidence="5">
    <location>
        <position position="144"/>
    </location>
</feature>
<comment type="similarity">
    <text evidence="1">Belongs to the transferase hexapeptide repeat family.</text>
</comment>
<proteinExistence type="inferred from homology"/>
<dbReference type="InterPro" id="IPR041561">
    <property type="entry name" value="PglD_N"/>
</dbReference>
<dbReference type="Gene3D" id="3.40.50.20">
    <property type="match status" value="1"/>
</dbReference>
<dbReference type="InterPro" id="IPR050179">
    <property type="entry name" value="Trans_hexapeptide_repeat"/>
</dbReference>
<dbReference type="InterPro" id="IPR020019">
    <property type="entry name" value="AcTrfase_PglD-like"/>
</dbReference>
<feature type="domain" description="PglD N-terminal" evidence="7">
    <location>
        <begin position="7"/>
        <end position="83"/>
    </location>
</feature>
<evidence type="ECO:0000256" key="3">
    <source>
        <dbReference type="ARBA" id="ARBA00022737"/>
    </source>
</evidence>
<evidence type="ECO:0000256" key="1">
    <source>
        <dbReference type="ARBA" id="ARBA00007274"/>
    </source>
</evidence>
<keyword evidence="4" id="KW-0012">Acyltransferase</keyword>
<dbReference type="InterPro" id="IPR001451">
    <property type="entry name" value="Hexapep"/>
</dbReference>
<gene>
    <name evidence="8" type="ORF">LDX50_00930</name>
</gene>
<dbReference type="Proteomes" id="UP001139409">
    <property type="component" value="Unassembled WGS sequence"/>
</dbReference>
<accession>A0A9X1HNF6</accession>
<dbReference type="EMBL" id="JAIXNE010000001">
    <property type="protein sequence ID" value="MCA6073409.1"/>
    <property type="molecule type" value="Genomic_DNA"/>
</dbReference>
<dbReference type="AlphaFoldDB" id="A0A9X1HNF6"/>
<evidence type="ECO:0000313" key="8">
    <source>
        <dbReference type="EMBL" id="MCA6073409.1"/>
    </source>
</evidence>
<dbReference type="RefSeq" id="WP_225696527.1">
    <property type="nucleotide sequence ID" value="NZ_JAIXNE010000001.1"/>
</dbReference>
<dbReference type="NCBIfam" id="TIGR03570">
    <property type="entry name" value="NeuD_NnaD"/>
    <property type="match status" value="1"/>
</dbReference>
<dbReference type="GO" id="GO:0016746">
    <property type="term" value="F:acyltransferase activity"/>
    <property type="evidence" value="ECO:0007669"/>
    <property type="project" value="UniProtKB-KW"/>
</dbReference>
<evidence type="ECO:0000259" key="7">
    <source>
        <dbReference type="Pfam" id="PF17836"/>
    </source>
</evidence>
<keyword evidence="9" id="KW-1185">Reference proteome</keyword>
<feature type="site" description="Increases basicity of active site His" evidence="5">
    <location>
        <position position="145"/>
    </location>
</feature>
<evidence type="ECO:0000256" key="2">
    <source>
        <dbReference type="ARBA" id="ARBA00022679"/>
    </source>
</evidence>
<evidence type="ECO:0000256" key="4">
    <source>
        <dbReference type="ARBA" id="ARBA00023315"/>
    </source>
</evidence>
<keyword evidence="2" id="KW-0808">Transferase</keyword>
<dbReference type="PROSITE" id="PS00101">
    <property type="entry name" value="HEXAPEP_TRANSFERASES"/>
    <property type="match status" value="1"/>
</dbReference>
<evidence type="ECO:0000256" key="5">
    <source>
        <dbReference type="PIRSR" id="PIRSR620019-1"/>
    </source>
</evidence>
<keyword evidence="3" id="KW-0677">Repeat</keyword>
<evidence type="ECO:0000256" key="6">
    <source>
        <dbReference type="PIRSR" id="PIRSR620019-2"/>
    </source>
</evidence>
<feature type="binding site" evidence="6">
    <location>
        <position position="75"/>
    </location>
    <ligand>
        <name>substrate</name>
    </ligand>
</feature>
<dbReference type="CDD" id="cd03360">
    <property type="entry name" value="LbH_AT_putative"/>
    <property type="match status" value="1"/>
</dbReference>
<dbReference type="Pfam" id="PF17836">
    <property type="entry name" value="PglD_N"/>
    <property type="match status" value="1"/>
</dbReference>
<dbReference type="PANTHER" id="PTHR43300">
    <property type="entry name" value="ACETYLTRANSFERASE"/>
    <property type="match status" value="1"/>
</dbReference>
<reference evidence="8" key="1">
    <citation type="submission" date="2021-09" db="EMBL/GenBank/DDBJ databases">
        <title>Fulvivirga sp. isolated from coastal sediment.</title>
        <authorList>
            <person name="Yu H."/>
        </authorList>
    </citation>
    <scope>NUCLEOTIDE SEQUENCE</scope>
    <source>
        <strain evidence="8">1062</strain>
    </source>
</reference>
<dbReference type="Pfam" id="PF14602">
    <property type="entry name" value="Hexapep_2"/>
    <property type="match status" value="1"/>
</dbReference>
<protein>
    <submittedName>
        <fullName evidence="8">Acetyltransferase</fullName>
    </submittedName>
</protein>
<name>A0A9X1HNF6_9BACT</name>
<sequence length="214" mass="22884">MMNNRPLYIYGAGGLGKEVAALIFEINRVTPQWDLRGFFDDAWPEKKVCYDLPVIGDLDALLNLQDKIALVVAIGNPVVKRDVILGMAARDIEFPTLIHPNVVRYDRERIHIGDGSVVGAGVTMTTDIKIGHHVLINLHTTIGHDCEIGDFSAIMPGVNLAGGVTVGKSVFIGSGANLVNAVNIGEEARIGAGAVVLRDVYAGKTVVGVPAHER</sequence>
<dbReference type="Pfam" id="PF00132">
    <property type="entry name" value="Hexapep"/>
    <property type="match status" value="1"/>
</dbReference>
<comment type="caution">
    <text evidence="8">The sequence shown here is derived from an EMBL/GenBank/DDBJ whole genome shotgun (WGS) entry which is preliminary data.</text>
</comment>
<dbReference type="SUPFAM" id="SSF51161">
    <property type="entry name" value="Trimeric LpxA-like enzymes"/>
    <property type="match status" value="1"/>
</dbReference>
<dbReference type="PANTHER" id="PTHR43300:SF7">
    <property type="entry name" value="UDP-N-ACETYLBACILLOSAMINE N-ACETYLTRANSFERASE"/>
    <property type="match status" value="1"/>
</dbReference>